<organism evidence="1 2">
    <name type="scientific">Shewanella eurypsychrophilus</name>
    <dbReference type="NCBI Taxonomy" id="2593656"/>
    <lineage>
        <taxon>Bacteria</taxon>
        <taxon>Pseudomonadati</taxon>
        <taxon>Pseudomonadota</taxon>
        <taxon>Gammaproteobacteria</taxon>
        <taxon>Alteromonadales</taxon>
        <taxon>Shewanellaceae</taxon>
        <taxon>Shewanella</taxon>
    </lineage>
</organism>
<keyword evidence="2" id="KW-1185">Reference proteome</keyword>
<protein>
    <submittedName>
        <fullName evidence="1">Uncharacterized protein</fullName>
    </submittedName>
</protein>
<evidence type="ECO:0000313" key="2">
    <source>
        <dbReference type="Proteomes" id="UP000316416"/>
    </source>
</evidence>
<dbReference type="Proteomes" id="UP000316416">
    <property type="component" value="Chromosome"/>
</dbReference>
<sequence length="356" mass="40753">MRDLFNLAILSDSRDWEGNRTQMAKTFTPKGKTSYANAYTFDHNEVQVTDINELHDLLVLLESNHSVCVVRAKPNAVGVHQRTLENMTETSRLWVCLDFDTVPLPDHLNSDKTNGGVLSEYLIQNHLNNQFHNASYHWQFSSSHGMDNFEMIKMHLWFFVSEPMGWRDWDRYFDYHGDTVDRSVFRTVQVHYTANPTFIDVVDPVPVRSGLVHKKPLAMIHKLEQPLYVEQAPETKTTMTLEEAEKLISITTDPKVKMMAKSYIQDLKLEASKKALERVNLLNDIINRNIGKLHHVDIQKLMAALIAGRYDDSEIMLCCSKCLSQNSGSDLTKLMADIKKAGAKCGYTTLRKFAGR</sequence>
<proteinExistence type="predicted"/>
<accession>A0ABX6V743</accession>
<evidence type="ECO:0000313" key="1">
    <source>
        <dbReference type="EMBL" id="QPG58446.1"/>
    </source>
</evidence>
<reference evidence="1" key="1">
    <citation type="submission" date="2021-07" db="EMBL/GenBank/DDBJ databases">
        <title>Shewanella sp. YLB-07 whole genome sequence.</title>
        <authorList>
            <person name="Yu L."/>
        </authorList>
    </citation>
    <scope>NUCLEOTIDE SEQUENCE</scope>
    <source>
        <strain evidence="1">YLB-08</strain>
    </source>
</reference>
<name>A0ABX6V743_9GAMM</name>
<gene>
    <name evidence="1" type="ORF">FM038_014080</name>
</gene>
<dbReference type="RefSeq" id="WP_195873050.1">
    <property type="nucleotide sequence ID" value="NZ_CP045503.2"/>
</dbReference>
<dbReference type="EMBL" id="CP045503">
    <property type="protein sequence ID" value="QPG58446.1"/>
    <property type="molecule type" value="Genomic_DNA"/>
</dbReference>